<reference evidence="1" key="1">
    <citation type="submission" date="2021-02" db="EMBL/GenBank/DDBJ databases">
        <authorList>
            <consortium name="DOE Joint Genome Institute"/>
            <person name="Ahrendt S."/>
            <person name="Looney B.P."/>
            <person name="Miyauchi S."/>
            <person name="Morin E."/>
            <person name="Drula E."/>
            <person name="Courty P.E."/>
            <person name="Chicoki N."/>
            <person name="Fauchery L."/>
            <person name="Kohler A."/>
            <person name="Kuo A."/>
            <person name="Labutti K."/>
            <person name="Pangilinan J."/>
            <person name="Lipzen A."/>
            <person name="Riley R."/>
            <person name="Andreopoulos W."/>
            <person name="He G."/>
            <person name="Johnson J."/>
            <person name="Barry K.W."/>
            <person name="Grigoriev I.V."/>
            <person name="Nagy L."/>
            <person name="Hibbett D."/>
            <person name="Henrissat B."/>
            <person name="Matheny P.B."/>
            <person name="Labbe J."/>
            <person name="Martin F."/>
        </authorList>
    </citation>
    <scope>NUCLEOTIDE SEQUENCE</scope>
    <source>
        <strain evidence="1">FP105234-sp</strain>
    </source>
</reference>
<sequence>MKRADPNAAFSGVATPEAIGQYDPHNGPCCTENDFMVDLTGTNKSHWNQSAADIFATSFLNLDQRVGRDFRHVRKTFQTHLISLRRSYVKRQLEERARQQKRREASRAERKRLLFHRRLNIARKTTALQCHVNMLRRFGPAGMSSEESVDDENGGTQYRVLIKPWRSSIVTNWLRVFDAVDRLARQGPTSQRRKGTKPRTRFFSTKVGSHIAVRRLPITAYKGDWLLDLDEFDHGQLDIQDNERYEFMHTPDIQT</sequence>
<accession>A0ACB8R2H8</accession>
<evidence type="ECO:0000313" key="1">
    <source>
        <dbReference type="EMBL" id="KAI0038003.1"/>
    </source>
</evidence>
<protein>
    <submittedName>
        <fullName evidence="1">Uncharacterized protein</fullName>
    </submittedName>
</protein>
<name>A0ACB8R2H8_9AGAM</name>
<keyword evidence="2" id="KW-1185">Reference proteome</keyword>
<evidence type="ECO:0000313" key="2">
    <source>
        <dbReference type="Proteomes" id="UP000814033"/>
    </source>
</evidence>
<gene>
    <name evidence="1" type="ORF">FA95DRAFT_1506202</name>
</gene>
<comment type="caution">
    <text evidence="1">The sequence shown here is derived from an EMBL/GenBank/DDBJ whole genome shotgun (WGS) entry which is preliminary data.</text>
</comment>
<dbReference type="Proteomes" id="UP000814033">
    <property type="component" value="Unassembled WGS sequence"/>
</dbReference>
<organism evidence="1 2">
    <name type="scientific">Auriscalpium vulgare</name>
    <dbReference type="NCBI Taxonomy" id="40419"/>
    <lineage>
        <taxon>Eukaryota</taxon>
        <taxon>Fungi</taxon>
        <taxon>Dikarya</taxon>
        <taxon>Basidiomycota</taxon>
        <taxon>Agaricomycotina</taxon>
        <taxon>Agaricomycetes</taxon>
        <taxon>Russulales</taxon>
        <taxon>Auriscalpiaceae</taxon>
        <taxon>Auriscalpium</taxon>
    </lineage>
</organism>
<proteinExistence type="predicted"/>
<dbReference type="EMBL" id="MU276625">
    <property type="protein sequence ID" value="KAI0038003.1"/>
    <property type="molecule type" value="Genomic_DNA"/>
</dbReference>
<reference evidence="1" key="2">
    <citation type="journal article" date="2022" name="New Phytol.">
        <title>Evolutionary transition to the ectomycorrhizal habit in the genomes of a hyperdiverse lineage of mushroom-forming fungi.</title>
        <authorList>
            <person name="Looney B."/>
            <person name="Miyauchi S."/>
            <person name="Morin E."/>
            <person name="Drula E."/>
            <person name="Courty P.E."/>
            <person name="Kohler A."/>
            <person name="Kuo A."/>
            <person name="LaButti K."/>
            <person name="Pangilinan J."/>
            <person name="Lipzen A."/>
            <person name="Riley R."/>
            <person name="Andreopoulos W."/>
            <person name="He G."/>
            <person name="Johnson J."/>
            <person name="Nolan M."/>
            <person name="Tritt A."/>
            <person name="Barry K.W."/>
            <person name="Grigoriev I.V."/>
            <person name="Nagy L.G."/>
            <person name="Hibbett D."/>
            <person name="Henrissat B."/>
            <person name="Matheny P.B."/>
            <person name="Labbe J."/>
            <person name="Martin F.M."/>
        </authorList>
    </citation>
    <scope>NUCLEOTIDE SEQUENCE</scope>
    <source>
        <strain evidence="1">FP105234-sp</strain>
    </source>
</reference>